<evidence type="ECO:0000256" key="6">
    <source>
        <dbReference type="ARBA" id="ARBA00022989"/>
    </source>
</evidence>
<evidence type="ECO:0000256" key="3">
    <source>
        <dbReference type="ARBA" id="ARBA00022448"/>
    </source>
</evidence>
<name>A0AAV8UHX9_9RHOD</name>
<evidence type="ECO:0000256" key="5">
    <source>
        <dbReference type="ARBA" id="ARBA00022927"/>
    </source>
</evidence>
<dbReference type="SUPFAM" id="SSF47661">
    <property type="entry name" value="t-snare proteins"/>
    <property type="match status" value="1"/>
</dbReference>
<evidence type="ECO:0008006" key="13">
    <source>
        <dbReference type="Google" id="ProtNLM"/>
    </source>
</evidence>
<keyword evidence="7" id="KW-0175">Coiled coil</keyword>
<accession>A0AAV8UHX9</accession>
<proteinExistence type="inferred from homology"/>
<evidence type="ECO:0000256" key="7">
    <source>
        <dbReference type="ARBA" id="ARBA00023054"/>
    </source>
</evidence>
<dbReference type="GO" id="GO:0031201">
    <property type="term" value="C:SNARE complex"/>
    <property type="evidence" value="ECO:0007669"/>
    <property type="project" value="TreeGrafter"/>
</dbReference>
<evidence type="ECO:0000256" key="10">
    <source>
        <dbReference type="SAM" id="Phobius"/>
    </source>
</evidence>
<dbReference type="GO" id="GO:0006890">
    <property type="term" value="P:retrograde vesicle-mediated transport, Golgi to endoplasmic reticulum"/>
    <property type="evidence" value="ECO:0007669"/>
    <property type="project" value="TreeGrafter"/>
</dbReference>
<evidence type="ECO:0000256" key="9">
    <source>
        <dbReference type="SAM" id="MobiDB-lite"/>
    </source>
</evidence>
<protein>
    <recommendedName>
        <fullName evidence="13">t-SNARE coiled-coil homology domain-containing protein</fullName>
    </recommendedName>
</protein>
<dbReference type="AlphaFoldDB" id="A0AAV8UHX9"/>
<keyword evidence="5" id="KW-0653">Protein transport</keyword>
<comment type="similarity">
    <text evidence="2">Belongs to the syntaxin family.</text>
</comment>
<dbReference type="PANTHER" id="PTHR15959:SF0">
    <property type="entry name" value="SYNTAXIN-18"/>
    <property type="match status" value="1"/>
</dbReference>
<dbReference type="GO" id="GO:0015031">
    <property type="term" value="P:protein transport"/>
    <property type="evidence" value="ECO:0007669"/>
    <property type="project" value="UniProtKB-KW"/>
</dbReference>
<reference evidence="11 12" key="1">
    <citation type="journal article" date="2023" name="Nat. Commun.">
        <title>Origin of minicircular mitochondrial genomes in red algae.</title>
        <authorList>
            <person name="Lee Y."/>
            <person name="Cho C.H."/>
            <person name="Lee Y.M."/>
            <person name="Park S.I."/>
            <person name="Yang J.H."/>
            <person name="West J.A."/>
            <person name="Bhattacharya D."/>
            <person name="Yoon H.S."/>
        </authorList>
    </citation>
    <scope>NUCLEOTIDE SEQUENCE [LARGE SCALE GENOMIC DNA]</scope>
    <source>
        <strain evidence="11 12">CCMP1338</strain>
        <tissue evidence="11">Whole cell</tissue>
    </source>
</reference>
<evidence type="ECO:0000256" key="8">
    <source>
        <dbReference type="ARBA" id="ARBA00023136"/>
    </source>
</evidence>
<dbReference type="EMBL" id="JAMWBK010000013">
    <property type="protein sequence ID" value="KAJ8900932.1"/>
    <property type="molecule type" value="Genomic_DNA"/>
</dbReference>
<keyword evidence="8 10" id="KW-0472">Membrane</keyword>
<evidence type="ECO:0000256" key="4">
    <source>
        <dbReference type="ARBA" id="ARBA00022692"/>
    </source>
</evidence>
<evidence type="ECO:0000313" key="12">
    <source>
        <dbReference type="Proteomes" id="UP001157974"/>
    </source>
</evidence>
<keyword evidence="12" id="KW-1185">Reference proteome</keyword>
<dbReference type="InterPro" id="IPR010989">
    <property type="entry name" value="SNARE"/>
</dbReference>
<comment type="caution">
    <text evidence="11">The sequence shown here is derived from an EMBL/GenBank/DDBJ whole genome shotgun (WGS) entry which is preliminary data.</text>
</comment>
<dbReference type="Gene3D" id="1.20.5.110">
    <property type="match status" value="1"/>
</dbReference>
<evidence type="ECO:0000256" key="2">
    <source>
        <dbReference type="ARBA" id="ARBA00009063"/>
    </source>
</evidence>
<organism evidence="11 12">
    <name type="scientific">Rhodosorus marinus</name>
    <dbReference type="NCBI Taxonomy" id="101924"/>
    <lineage>
        <taxon>Eukaryota</taxon>
        <taxon>Rhodophyta</taxon>
        <taxon>Stylonematophyceae</taxon>
        <taxon>Stylonematales</taxon>
        <taxon>Stylonemataceae</taxon>
        <taxon>Rhodosorus</taxon>
    </lineage>
</organism>
<sequence>MAMLTDKTDDFLASVRESSGFKSLRHGNEFLSTRLSPVESSMFVEEAENIRTGMEQLRTRLGSLRQGYLDFDSGMSDSDRDEVDAENGRLIKGFSSRIDILKEAEHGHPTMKAHRLGIAVSLVEELQVVDEMAREFRGARIRRALEAKSHGASAATRQRLEDLRPVEPSQAPPPTQIQNPQMLQALENENQTMYHELVQTLDEVQSAEKEMMKIAALNHMLASQVLEQSKGIEQLYDNAVGTVTSVERGNEHLRDLQRKGMGIQLKIALFLALAAISLVILEYFI</sequence>
<keyword evidence="3" id="KW-0813">Transport</keyword>
<dbReference type="PANTHER" id="PTHR15959">
    <property type="entry name" value="SYNTAXIN-18"/>
    <property type="match status" value="1"/>
</dbReference>
<comment type="subcellular location">
    <subcellularLocation>
        <location evidence="1">Membrane</location>
        <topology evidence="1">Single-pass type IV membrane protein</topology>
    </subcellularLocation>
</comment>
<dbReference type="Proteomes" id="UP001157974">
    <property type="component" value="Unassembled WGS sequence"/>
</dbReference>
<keyword evidence="6 10" id="KW-1133">Transmembrane helix</keyword>
<gene>
    <name evidence="11" type="ORF">NDN08_000230</name>
</gene>
<feature type="transmembrane region" description="Helical" evidence="10">
    <location>
        <begin position="263"/>
        <end position="284"/>
    </location>
</feature>
<keyword evidence="4 10" id="KW-0812">Transmembrane</keyword>
<feature type="region of interest" description="Disordered" evidence="9">
    <location>
        <begin position="147"/>
        <end position="178"/>
    </location>
</feature>
<dbReference type="GO" id="GO:0005783">
    <property type="term" value="C:endoplasmic reticulum"/>
    <property type="evidence" value="ECO:0007669"/>
    <property type="project" value="TreeGrafter"/>
</dbReference>
<evidence type="ECO:0000313" key="11">
    <source>
        <dbReference type="EMBL" id="KAJ8900932.1"/>
    </source>
</evidence>
<evidence type="ECO:0000256" key="1">
    <source>
        <dbReference type="ARBA" id="ARBA00004211"/>
    </source>
</evidence>